<name>A0A4Y2P4V3_ARAVE</name>
<feature type="transmembrane region" description="Helical" evidence="1">
    <location>
        <begin position="12"/>
        <end position="29"/>
    </location>
</feature>
<comment type="caution">
    <text evidence="2">The sequence shown here is derived from an EMBL/GenBank/DDBJ whole genome shotgun (WGS) entry which is preliminary data.</text>
</comment>
<evidence type="ECO:0000313" key="3">
    <source>
        <dbReference type="Proteomes" id="UP000499080"/>
    </source>
</evidence>
<protein>
    <submittedName>
        <fullName evidence="2">Uncharacterized protein</fullName>
    </submittedName>
</protein>
<accession>A0A4Y2P4V3</accession>
<organism evidence="2 3">
    <name type="scientific">Araneus ventricosus</name>
    <name type="common">Orbweaver spider</name>
    <name type="synonym">Epeira ventricosa</name>
    <dbReference type="NCBI Taxonomy" id="182803"/>
    <lineage>
        <taxon>Eukaryota</taxon>
        <taxon>Metazoa</taxon>
        <taxon>Ecdysozoa</taxon>
        <taxon>Arthropoda</taxon>
        <taxon>Chelicerata</taxon>
        <taxon>Arachnida</taxon>
        <taxon>Araneae</taxon>
        <taxon>Araneomorphae</taxon>
        <taxon>Entelegynae</taxon>
        <taxon>Araneoidea</taxon>
        <taxon>Araneidae</taxon>
        <taxon>Araneus</taxon>
    </lineage>
</organism>
<gene>
    <name evidence="2" type="ORF">AVEN_246108_1</name>
</gene>
<evidence type="ECO:0000313" key="2">
    <source>
        <dbReference type="EMBL" id="GBN46073.1"/>
    </source>
</evidence>
<dbReference type="AlphaFoldDB" id="A0A4Y2P4V3"/>
<keyword evidence="1" id="KW-1133">Transmembrane helix</keyword>
<dbReference type="EMBL" id="BGPR01010422">
    <property type="protein sequence ID" value="GBN46073.1"/>
    <property type="molecule type" value="Genomic_DNA"/>
</dbReference>
<proteinExistence type="predicted"/>
<keyword evidence="3" id="KW-1185">Reference proteome</keyword>
<reference evidence="2 3" key="1">
    <citation type="journal article" date="2019" name="Sci. Rep.">
        <title>Orb-weaving spider Araneus ventricosus genome elucidates the spidroin gene catalogue.</title>
        <authorList>
            <person name="Kono N."/>
            <person name="Nakamura H."/>
            <person name="Ohtoshi R."/>
            <person name="Moran D.A.P."/>
            <person name="Shinohara A."/>
            <person name="Yoshida Y."/>
            <person name="Fujiwara M."/>
            <person name="Mori M."/>
            <person name="Tomita M."/>
            <person name="Arakawa K."/>
        </authorList>
    </citation>
    <scope>NUCLEOTIDE SEQUENCE [LARGE SCALE GENOMIC DNA]</scope>
</reference>
<keyword evidence="1" id="KW-0472">Membrane</keyword>
<evidence type="ECO:0000256" key="1">
    <source>
        <dbReference type="SAM" id="Phobius"/>
    </source>
</evidence>
<dbReference type="Proteomes" id="UP000499080">
    <property type="component" value="Unassembled WGS sequence"/>
</dbReference>
<keyword evidence="1" id="KW-0812">Transmembrane</keyword>
<sequence>MRFVVLLVKGRFCASAEHLVLLTMIFIIIQKLQEFPALMQLKFKLIMYGFISQNRVPGGQVVSSRLRGRGLQARNPIPLKIRRVWGQLSAKSYVMAKRPPVATQYTPTQSPILGLRHERVGEEETRPAGRRKPHSFNKGVREWDIHPLTLNTNQFGEVIGQLIARDPDVSLHPDKPKQSNSAKLVWCGSLEREVPAQMSSSSSDRGSK</sequence>